<sequence>MLLLWLERDIYRVLTTYRGMEANVSDLGDHFGDKFGDLGDKTKILKNAGIFSISLLVAEIWRIYYMILCDVTSCQKRYKNPDLLSCDKIVFERLRSSKNLFGDLFALQIGQLLDAERYYCYCY</sequence>
<dbReference type="EMBL" id="BGPR01161595">
    <property type="protein sequence ID" value="GBL97922.1"/>
    <property type="molecule type" value="Genomic_DNA"/>
</dbReference>
<keyword evidence="2" id="KW-1185">Reference proteome</keyword>
<evidence type="ECO:0000313" key="1">
    <source>
        <dbReference type="EMBL" id="GBL97922.1"/>
    </source>
</evidence>
<organism evidence="1 2">
    <name type="scientific">Araneus ventricosus</name>
    <name type="common">Orbweaver spider</name>
    <name type="synonym">Epeira ventricosa</name>
    <dbReference type="NCBI Taxonomy" id="182803"/>
    <lineage>
        <taxon>Eukaryota</taxon>
        <taxon>Metazoa</taxon>
        <taxon>Ecdysozoa</taxon>
        <taxon>Arthropoda</taxon>
        <taxon>Chelicerata</taxon>
        <taxon>Arachnida</taxon>
        <taxon>Araneae</taxon>
        <taxon>Araneomorphae</taxon>
        <taxon>Entelegynae</taxon>
        <taxon>Araneoidea</taxon>
        <taxon>Araneidae</taxon>
        <taxon>Araneus</taxon>
    </lineage>
</organism>
<comment type="caution">
    <text evidence="1">The sequence shown here is derived from an EMBL/GenBank/DDBJ whole genome shotgun (WGS) entry which is preliminary data.</text>
</comment>
<accession>A0A4Y2C0J5</accession>
<dbReference type="Proteomes" id="UP000499080">
    <property type="component" value="Unassembled WGS sequence"/>
</dbReference>
<name>A0A4Y2C0J5_ARAVE</name>
<gene>
    <name evidence="1" type="ORF">AVEN_129180_1</name>
</gene>
<proteinExistence type="predicted"/>
<protein>
    <submittedName>
        <fullName evidence="1">Uncharacterized protein</fullName>
    </submittedName>
</protein>
<evidence type="ECO:0000313" key="2">
    <source>
        <dbReference type="Proteomes" id="UP000499080"/>
    </source>
</evidence>
<reference evidence="1 2" key="1">
    <citation type="journal article" date="2019" name="Sci. Rep.">
        <title>Orb-weaving spider Araneus ventricosus genome elucidates the spidroin gene catalogue.</title>
        <authorList>
            <person name="Kono N."/>
            <person name="Nakamura H."/>
            <person name="Ohtoshi R."/>
            <person name="Moran D.A.P."/>
            <person name="Shinohara A."/>
            <person name="Yoshida Y."/>
            <person name="Fujiwara M."/>
            <person name="Mori M."/>
            <person name="Tomita M."/>
            <person name="Arakawa K."/>
        </authorList>
    </citation>
    <scope>NUCLEOTIDE SEQUENCE [LARGE SCALE GENOMIC DNA]</scope>
</reference>
<dbReference type="AlphaFoldDB" id="A0A4Y2C0J5"/>